<name>A0A2I6PIC9_9CAUD</name>
<accession>A0A2I6PIC9</accession>
<keyword evidence="2" id="KW-1185">Reference proteome</keyword>
<proteinExistence type="predicted"/>
<dbReference type="Proteomes" id="UP000240618">
    <property type="component" value="Segment"/>
</dbReference>
<sequence length="318" mass="34984">MKYSVHSITTHDNGMKLYTISSPGFSTQVCSSQAHPIETLCGELNRLHHMAAKLEGELVVQIEAKCKALKRVEELEKRVFDSECENKALTQRLGVRTGQVSRLLDVLERCQGILAAYVQPEPRLKPKVALQDLLDILDDCALVTEMNNLRELIGVKDNGSVELTKEQKAQVLSALDVAAYYYPGIWPESLRTAYENACRILGASEDGDVAPVYSIKIAPGWVVGKDYVAGLGVGLQYCACTPGNPPFIVQGGRTFTNASKVLDGIKGVIGETELGAELQERVVNNTTNHFGPRGKDIRRIVLDMIRKEQRPGGLLHRD</sequence>
<dbReference type="RefSeq" id="YP_009836250.1">
    <property type="nucleotide sequence ID" value="NC_048687.1"/>
</dbReference>
<dbReference type="KEGG" id="vg:55606489"/>
<protein>
    <submittedName>
        <fullName evidence="1">Uncharacterized protein</fullName>
    </submittedName>
</protein>
<organism evidence="1 2">
    <name type="scientific">Pseudomonas phage PMBT14</name>
    <dbReference type="NCBI Taxonomy" id="2059855"/>
    <lineage>
        <taxon>Viruses</taxon>
        <taxon>Duplodnaviria</taxon>
        <taxon>Heunggongvirae</taxon>
        <taxon>Uroviricota</taxon>
        <taxon>Caudoviricetes</taxon>
        <taxon>Knuthellervirus</taxon>
        <taxon>Knuthellervirus PMBT14</taxon>
    </lineage>
</organism>
<evidence type="ECO:0000313" key="1">
    <source>
        <dbReference type="EMBL" id="AUM59787.1"/>
    </source>
</evidence>
<dbReference type="EMBL" id="MG596800">
    <property type="protein sequence ID" value="AUM59787.1"/>
    <property type="molecule type" value="Genomic_DNA"/>
</dbReference>
<dbReference type="GeneID" id="55606489"/>
<reference evidence="1 2" key="1">
    <citation type="journal article" date="2018" name="Arch. Virol.">
        <title>Genome sequence of the novel virulent bacteriophage PMBT14 with lytic activity against Pseudomonas fluorescens DSM 50090(R).</title>
        <authorList>
            <person name="Koberg S."/>
            <person name="Gieschler S."/>
            <person name="Brinks E."/>
            <person name="Wenning M."/>
            <person name="Neve H."/>
            <person name="Franz C.M."/>
        </authorList>
    </citation>
    <scope>NUCLEOTIDE SEQUENCE [LARGE SCALE GENOMIC DNA]</scope>
</reference>
<evidence type="ECO:0000313" key="2">
    <source>
        <dbReference type="Proteomes" id="UP000240618"/>
    </source>
</evidence>